<name>A0ABY8SW82_9BURK</name>
<reference evidence="1 2" key="1">
    <citation type="submission" date="2023-05" db="EMBL/GenBank/DDBJ databases">
        <authorList>
            <person name="Yin Y."/>
            <person name="Lu Z."/>
        </authorList>
    </citation>
    <scope>NUCLEOTIDE SEQUENCE [LARGE SCALE GENOMIC DNA]</scope>
    <source>
        <strain evidence="1 2">ZM22</strain>
    </source>
</reference>
<dbReference type="RefSeq" id="WP_283486657.1">
    <property type="nucleotide sequence ID" value="NZ_CP125947.1"/>
</dbReference>
<evidence type="ECO:0000313" key="2">
    <source>
        <dbReference type="Proteomes" id="UP001240697"/>
    </source>
</evidence>
<organism evidence="1 2">
    <name type="scientific">Comamonas resistens</name>
    <dbReference type="NCBI Taxonomy" id="3046670"/>
    <lineage>
        <taxon>Bacteria</taxon>
        <taxon>Pseudomonadati</taxon>
        <taxon>Pseudomonadota</taxon>
        <taxon>Betaproteobacteria</taxon>
        <taxon>Burkholderiales</taxon>
        <taxon>Comamonadaceae</taxon>
        <taxon>Comamonas</taxon>
    </lineage>
</organism>
<dbReference type="Proteomes" id="UP001240697">
    <property type="component" value="Chromosome"/>
</dbReference>
<evidence type="ECO:0000313" key="1">
    <source>
        <dbReference type="EMBL" id="WHS65556.1"/>
    </source>
</evidence>
<proteinExistence type="predicted"/>
<keyword evidence="2" id="KW-1185">Reference proteome</keyword>
<protein>
    <submittedName>
        <fullName evidence="1">Uncharacterized protein</fullName>
    </submittedName>
</protein>
<sequence length="73" mass="8155">MTWLAEMYHVAPRKTTPQYAQNPQFQASFSSPSASRNALISLKNLRLHDIFSSRNFLMSYIKPGASLVQAPAA</sequence>
<accession>A0ABY8SW82</accession>
<dbReference type="EMBL" id="CP125947">
    <property type="protein sequence ID" value="WHS65556.1"/>
    <property type="molecule type" value="Genomic_DNA"/>
</dbReference>
<gene>
    <name evidence="1" type="ORF">QMY55_24390</name>
</gene>